<dbReference type="PANTHER" id="PTHR18964:SF170">
    <property type="entry name" value="SUGAR KINASE"/>
    <property type="match status" value="1"/>
</dbReference>
<keyword evidence="2" id="KW-0418">Kinase</keyword>
<dbReference type="Proteomes" id="UP000593842">
    <property type="component" value="Chromosome"/>
</dbReference>
<name>A0A2T3FLX9_9FIRM</name>
<proteinExistence type="inferred from homology"/>
<keyword evidence="4" id="KW-1185">Reference proteome</keyword>
<dbReference type="GO" id="GO:0016301">
    <property type="term" value="F:kinase activity"/>
    <property type="evidence" value="ECO:0007669"/>
    <property type="project" value="UniProtKB-KW"/>
</dbReference>
<dbReference type="RefSeq" id="WP_107030614.1">
    <property type="nucleotide sequence ID" value="NZ_AP024085.1"/>
</dbReference>
<reference evidence="2" key="2">
    <citation type="journal article" date="2020" name="Microbiol. Resour. Announc.">
        <title>Complete Genome Sequence of Faecalibacillus intestinalis JCM 34082, Isolated from Feces from a Healthy Japanese Female.</title>
        <authorList>
            <person name="Sakamoto M."/>
            <person name="Ikeyama N."/>
            <person name="Toyoda A."/>
            <person name="Murakami T."/>
            <person name="Mori H."/>
            <person name="Ohkuma M."/>
        </authorList>
    </citation>
    <scope>NUCLEOTIDE SEQUENCE</scope>
    <source>
        <strain evidence="2">14EGH31</strain>
    </source>
</reference>
<keyword evidence="2" id="KW-0808">Transferase</keyword>
<dbReference type="PANTHER" id="PTHR18964">
    <property type="entry name" value="ROK (REPRESSOR, ORF, KINASE) FAMILY"/>
    <property type="match status" value="1"/>
</dbReference>
<dbReference type="EMBL" id="AP024085">
    <property type="protein sequence ID" value="BCL57337.1"/>
    <property type="molecule type" value="Genomic_DNA"/>
</dbReference>
<organism evidence="3 4">
    <name type="scientific">Faecalibacillus intestinalis</name>
    <dbReference type="NCBI Taxonomy" id="1982626"/>
    <lineage>
        <taxon>Bacteria</taxon>
        <taxon>Bacillati</taxon>
        <taxon>Bacillota</taxon>
        <taxon>Erysipelotrichia</taxon>
        <taxon>Erysipelotrichales</taxon>
        <taxon>Coprobacillaceae</taxon>
        <taxon>Faecalibacillus</taxon>
    </lineage>
</organism>
<dbReference type="EMBL" id="PYLQ01000028">
    <property type="protein sequence ID" value="PST36284.1"/>
    <property type="molecule type" value="Genomic_DNA"/>
</dbReference>
<dbReference type="Proteomes" id="UP000240974">
    <property type="component" value="Unassembled WGS sequence"/>
</dbReference>
<dbReference type="InterPro" id="IPR043129">
    <property type="entry name" value="ATPase_NBD"/>
</dbReference>
<comment type="similarity">
    <text evidence="1">Belongs to the ROK (NagC/XylR) family.</text>
</comment>
<dbReference type="AlphaFoldDB" id="A0A2T3FLX9"/>
<dbReference type="GeneID" id="70579480"/>
<dbReference type="SUPFAM" id="SSF53067">
    <property type="entry name" value="Actin-like ATPase domain"/>
    <property type="match status" value="1"/>
</dbReference>
<dbReference type="InterPro" id="IPR000600">
    <property type="entry name" value="ROK"/>
</dbReference>
<reference evidence="5" key="3">
    <citation type="submission" date="2020-09" db="EMBL/GenBank/DDBJ databases">
        <title>Complete genome sequencing of Faecalibacillus intestinalis strain 14EGH31.</title>
        <authorList>
            <person name="Sakamoto M."/>
            <person name="Murakami T."/>
            <person name="Mori H."/>
        </authorList>
    </citation>
    <scope>NUCLEOTIDE SEQUENCE [LARGE SCALE GENOMIC DNA]</scope>
    <source>
        <strain evidence="5">14EGH31</strain>
    </source>
</reference>
<evidence type="ECO:0000313" key="2">
    <source>
        <dbReference type="EMBL" id="BCL57337.1"/>
    </source>
</evidence>
<evidence type="ECO:0000313" key="3">
    <source>
        <dbReference type="EMBL" id="PST36284.1"/>
    </source>
</evidence>
<protein>
    <submittedName>
        <fullName evidence="3">ROK family protein</fullName>
    </submittedName>
    <submittedName>
        <fullName evidence="2">Sugar kinase</fullName>
    </submittedName>
</protein>
<accession>A0A2T3FLX9</accession>
<evidence type="ECO:0000256" key="1">
    <source>
        <dbReference type="ARBA" id="ARBA00006479"/>
    </source>
</evidence>
<dbReference type="KEGG" id="fit:Fi14EGH31_10490"/>
<evidence type="ECO:0000313" key="5">
    <source>
        <dbReference type="Proteomes" id="UP000593842"/>
    </source>
</evidence>
<dbReference type="Gene3D" id="3.30.420.40">
    <property type="match status" value="2"/>
</dbReference>
<reference evidence="3 4" key="1">
    <citation type="journal article" date="2019" name="Int. J. Syst. Evol. Microbiol.">
        <title>Faecalibacillus intestinalis gen. nov., sp. nov. and Faecalibacillus faecis sp. nov., isolated from human faeces.</title>
        <authorList>
            <person name="Seo B."/>
            <person name="Jeon K."/>
            <person name="Baek I."/>
            <person name="Lee Y.M."/>
            <person name="Baek K."/>
            <person name="Ko G."/>
        </authorList>
    </citation>
    <scope>NUCLEOTIDE SEQUENCE [LARGE SCALE GENOMIC DNA]</scope>
    <source>
        <strain evidence="3 4">SNUG30099</strain>
    </source>
</reference>
<evidence type="ECO:0000313" key="4">
    <source>
        <dbReference type="Proteomes" id="UP000240974"/>
    </source>
</evidence>
<sequence length="297" mass="32670">MEYLVLDVGGSAIKYALMNDELEFLEKGQVPTPKTSLEDFKKEVQNLYQKYQERVDGIAMSLPGLINKKTNKMQIPGALLYNQDVDILKELKSVTTDRLTIENDAKCAALCEVVYGSLKDSQVGAVCIIGTGIGGGVTIGDKVFTGVHGFAGEFSYLSIDWKKNLGFENKWGTDFGAFTLVEMIAKAKGLVEEIDGVQAFEYCNQGDKDALKALEEFCNITATGLYNLQAVIDPDKIAIGGGISKQPILLEYLQKSLDKIYQSIDVPIPQVNIVRCKYDNDSNLIGALANYKKIYNC</sequence>
<gene>
    <name evidence="3" type="ORF">C7U54_13300</name>
    <name evidence="2" type="ORF">Fi14EGH31_10490</name>
</gene>
<dbReference type="CDD" id="cd24152">
    <property type="entry name" value="ASKHA_NBD_ROK-like"/>
    <property type="match status" value="1"/>
</dbReference>
<dbReference type="Pfam" id="PF00480">
    <property type="entry name" value="ROK"/>
    <property type="match status" value="1"/>
</dbReference>